<dbReference type="Proteomes" id="UP000653472">
    <property type="component" value="Unassembled WGS sequence"/>
</dbReference>
<feature type="transmembrane region" description="Helical" evidence="1">
    <location>
        <begin position="20"/>
        <end position="47"/>
    </location>
</feature>
<keyword evidence="1" id="KW-1133">Transmembrane helix</keyword>
<evidence type="ECO:0000313" key="2">
    <source>
        <dbReference type="EMBL" id="NKF23641.1"/>
    </source>
</evidence>
<accession>A0A969WE03</accession>
<sequence>MTTPPSPTPTPVRLMRGLVMAAHLALIALLIGTARSSIGVVAGLLLFAPLPGLLRGSRYVHAWASMLLVVYCALLLAGGYSDIADRLRLFGFAALAAFDFCAMVMYVRVSAAAARRVRGS</sequence>
<keyword evidence="3" id="KW-1185">Reference proteome</keyword>
<dbReference type="InterPro" id="IPR018643">
    <property type="entry name" value="DUF2069_membrane"/>
</dbReference>
<name>A0A969WE03_9GAMM</name>
<feature type="transmembrane region" description="Helical" evidence="1">
    <location>
        <begin position="89"/>
        <end position="109"/>
    </location>
</feature>
<dbReference type="Pfam" id="PF09842">
    <property type="entry name" value="DUF2069"/>
    <property type="match status" value="1"/>
</dbReference>
<dbReference type="EMBL" id="JAAVXB010000009">
    <property type="protein sequence ID" value="NKF23641.1"/>
    <property type="molecule type" value="Genomic_DNA"/>
</dbReference>
<dbReference type="AlphaFoldDB" id="A0A969WE03"/>
<organism evidence="2 3">
    <name type="scientific">Solimonas marina</name>
    <dbReference type="NCBI Taxonomy" id="2714601"/>
    <lineage>
        <taxon>Bacteria</taxon>
        <taxon>Pseudomonadati</taxon>
        <taxon>Pseudomonadota</taxon>
        <taxon>Gammaproteobacteria</taxon>
        <taxon>Nevskiales</taxon>
        <taxon>Nevskiaceae</taxon>
        <taxon>Solimonas</taxon>
    </lineage>
</organism>
<dbReference type="RefSeq" id="WP_168148968.1">
    <property type="nucleotide sequence ID" value="NZ_JAAVXB010000009.1"/>
</dbReference>
<evidence type="ECO:0000313" key="3">
    <source>
        <dbReference type="Proteomes" id="UP000653472"/>
    </source>
</evidence>
<protein>
    <submittedName>
        <fullName evidence="2">DUF2069 domain-containing protein</fullName>
    </submittedName>
</protein>
<proteinExistence type="predicted"/>
<feature type="transmembrane region" description="Helical" evidence="1">
    <location>
        <begin position="59"/>
        <end position="77"/>
    </location>
</feature>
<keyword evidence="1" id="KW-0472">Membrane</keyword>
<comment type="caution">
    <text evidence="2">The sequence shown here is derived from an EMBL/GenBank/DDBJ whole genome shotgun (WGS) entry which is preliminary data.</text>
</comment>
<reference evidence="2" key="1">
    <citation type="submission" date="2020-03" db="EMBL/GenBank/DDBJ databases">
        <title>Solimonas marina sp. nov., isolated from deep seawater of the Pacific Ocean.</title>
        <authorList>
            <person name="Liu X."/>
            <person name="Lai Q."/>
            <person name="Sun F."/>
            <person name="Gai Y."/>
            <person name="Li G."/>
            <person name="Shao Z."/>
        </authorList>
    </citation>
    <scope>NUCLEOTIDE SEQUENCE</scope>
    <source>
        <strain evidence="2">C16B3</strain>
    </source>
</reference>
<keyword evidence="1" id="KW-0812">Transmembrane</keyword>
<evidence type="ECO:0000256" key="1">
    <source>
        <dbReference type="SAM" id="Phobius"/>
    </source>
</evidence>
<gene>
    <name evidence="2" type="ORF">G7Y82_15090</name>
</gene>